<dbReference type="EMBL" id="LAXD01000001">
    <property type="protein sequence ID" value="KWW99846.1"/>
    <property type="molecule type" value="Genomic_DNA"/>
</dbReference>
<dbReference type="InterPro" id="IPR010310">
    <property type="entry name" value="T7SS_ESAT-6-like"/>
</dbReference>
<keyword evidence="5" id="KW-1185">Reference proteome</keyword>
<dbReference type="STRING" id="1469144.LI90_1485"/>
<evidence type="ECO:0000313" key="5">
    <source>
        <dbReference type="Proteomes" id="UP000070188"/>
    </source>
</evidence>
<feature type="compositionally biased region" description="Low complexity" evidence="2">
    <location>
        <begin position="424"/>
        <end position="441"/>
    </location>
</feature>
<comment type="caution">
    <text evidence="4">The sequence shown here is derived from an EMBL/GenBank/DDBJ whole genome shotgun (WGS) entry which is preliminary data.</text>
</comment>
<evidence type="ECO:0000256" key="1">
    <source>
        <dbReference type="SAM" id="Coils"/>
    </source>
</evidence>
<dbReference type="AlphaFoldDB" id="A0A132MPQ8"/>
<accession>A0A132MPQ8</accession>
<feature type="compositionally biased region" description="Low complexity" evidence="2">
    <location>
        <begin position="471"/>
        <end position="487"/>
    </location>
</feature>
<organism evidence="4 5">
    <name type="scientific">Carbonactinospora thermoautotrophica</name>
    <dbReference type="NCBI Taxonomy" id="1469144"/>
    <lineage>
        <taxon>Bacteria</taxon>
        <taxon>Bacillati</taxon>
        <taxon>Actinomycetota</taxon>
        <taxon>Actinomycetes</taxon>
        <taxon>Kitasatosporales</taxon>
        <taxon>Carbonactinosporaceae</taxon>
        <taxon>Carbonactinospora</taxon>
    </lineage>
</organism>
<dbReference type="Pfam" id="PF25547">
    <property type="entry name" value="WXG100_2"/>
    <property type="match status" value="1"/>
</dbReference>
<dbReference type="Gene3D" id="1.10.287.1060">
    <property type="entry name" value="ESAT-6-like"/>
    <property type="match status" value="1"/>
</dbReference>
<dbReference type="InterPro" id="IPR036689">
    <property type="entry name" value="ESAT-6-like_sf"/>
</dbReference>
<dbReference type="OrthoDB" id="4147017at2"/>
<dbReference type="Proteomes" id="UP000070188">
    <property type="component" value="Unassembled WGS sequence"/>
</dbReference>
<feature type="compositionally biased region" description="Low complexity" evidence="2">
    <location>
        <begin position="501"/>
        <end position="513"/>
    </location>
</feature>
<feature type="compositionally biased region" description="Low complexity" evidence="2">
    <location>
        <begin position="542"/>
        <end position="558"/>
    </location>
</feature>
<reference evidence="5" key="1">
    <citation type="submission" date="2015-04" db="EMBL/GenBank/DDBJ databases">
        <title>Physiological reanalysis, assessment of diazotrophy, and genome sequences of multiple isolates of Streptomyces thermoautotrophicus.</title>
        <authorList>
            <person name="MacKellar D.C."/>
            <person name="Lieber L."/>
            <person name="Norman J."/>
            <person name="Bolger A."/>
            <person name="Tobin C."/>
            <person name="Murray J.W."/>
            <person name="Chang R."/>
            <person name="Ford T."/>
            <person name="Nguyen P.Q."/>
            <person name="Woodward J."/>
            <person name="Permingeat H."/>
            <person name="Joshi N.S."/>
            <person name="Silver P.A."/>
            <person name="Usadel B."/>
            <person name="Rutherford A.W."/>
            <person name="Friesen M."/>
            <person name="Prell J."/>
        </authorList>
    </citation>
    <scope>NUCLEOTIDE SEQUENCE [LARGE SCALE GENOMIC DNA]</scope>
    <source>
        <strain evidence="5">H1</strain>
    </source>
</reference>
<feature type="compositionally biased region" description="Polar residues" evidence="2">
    <location>
        <begin position="413"/>
        <end position="423"/>
    </location>
</feature>
<evidence type="ECO:0000259" key="3">
    <source>
        <dbReference type="Pfam" id="PF25547"/>
    </source>
</evidence>
<feature type="compositionally biased region" description="Polar residues" evidence="2">
    <location>
        <begin position="451"/>
        <end position="461"/>
    </location>
</feature>
<evidence type="ECO:0000256" key="2">
    <source>
        <dbReference type="SAM" id="MobiDB-lite"/>
    </source>
</evidence>
<dbReference type="PATRIC" id="fig|1469144.10.peg.1629"/>
<feature type="region of interest" description="Disordered" evidence="2">
    <location>
        <begin position="318"/>
        <end position="577"/>
    </location>
</feature>
<evidence type="ECO:0000313" key="4">
    <source>
        <dbReference type="EMBL" id="KWW99846.1"/>
    </source>
</evidence>
<proteinExistence type="predicted"/>
<dbReference type="RefSeq" id="WP_066885845.1">
    <property type="nucleotide sequence ID" value="NZ_JYIJ01000015.1"/>
</dbReference>
<protein>
    <recommendedName>
        <fullName evidence="3">Outer membrane channel protein CpnT-like N-terminal domain-containing protein</fullName>
    </recommendedName>
</protein>
<dbReference type="SUPFAM" id="SSF140453">
    <property type="entry name" value="EsxAB dimer-like"/>
    <property type="match status" value="1"/>
</dbReference>
<keyword evidence="1" id="KW-0175">Coiled coil</keyword>
<gene>
    <name evidence="4" type="ORF">LI90_1485</name>
</gene>
<feature type="domain" description="Outer membrane channel protein CpnT-like N-terminal" evidence="3">
    <location>
        <begin position="21"/>
        <end position="145"/>
    </location>
</feature>
<feature type="coiled-coil region" evidence="1">
    <location>
        <begin position="65"/>
        <end position="113"/>
    </location>
</feature>
<sequence>MDEATRADQQTIEKSFNIFKPGGDPEVLRECAQQWRSMKACLQQTFSHLDGQVDQLREAWQGAAADKYQERYKQLKEAALKDLDQFDQIANQLEQCANEIEKVNDEIQKILAEIGISIAIGVGLSVITAGFGSAAAAAAASAQVARGATIVARLGQLLLRLAQWFRGLSGFTRFAIRTGFEFAGNMGATFVAKSLTGQQVKGEDWASGAVGALAASGLGTAVGASQRLSKLTGAGAVLRDGMTGFTAGAIGTGAFETGKGVVTGEGVDAGEVLTKSLISGAGQGIAGSASHGLNWLGTKGGDALMKRAFGLDLDAPAVSTPTSSGDGDGLDLPTSTAGGGGGGSSQGSVLDLPTVRTGQPDAGPSPTPDGPSATQDGPSTRADAPVRTGSVDAPAPQGGLSRGSDTAPAADTSARSTPDANSVPTQPAEAPPQTADAPPAQSGEPSGGDTPATQGNGTPTQGDDAPPAQRTPDAPAQDATPAQANDTPAQDGDASAQHNDASASQSTQTQPAQGDEAPFQSVDGSGRQNGGGSGQGDQTLNQDGDSSSGDGSGEQQQETWRDRISQENQDNLDTYDNEIRGPVYGLPNAVGWQGAAAIYDEEFVTGDNAEDHRKDIDAAAKNLAETAREIRNH</sequence>
<dbReference type="NCBIfam" id="TIGR03930">
    <property type="entry name" value="WXG100_ESAT6"/>
    <property type="match status" value="1"/>
</dbReference>
<dbReference type="InterPro" id="IPR057746">
    <property type="entry name" value="CpnT-like_N"/>
</dbReference>
<name>A0A132MPQ8_9ACTN</name>